<accession>A0A8H4WU55</accession>
<dbReference type="InterPro" id="IPR052090">
    <property type="entry name" value="Cytolytic_pore-forming_toxin"/>
</dbReference>
<comment type="caution">
    <text evidence="2">The sequence shown here is derived from an EMBL/GenBank/DDBJ whole genome shotgun (WGS) entry which is preliminary data.</text>
</comment>
<evidence type="ECO:0000256" key="1">
    <source>
        <dbReference type="SAM" id="MobiDB-lite"/>
    </source>
</evidence>
<dbReference type="EMBL" id="JABFAI010000222">
    <property type="protein sequence ID" value="KAF4950026.1"/>
    <property type="molecule type" value="Genomic_DNA"/>
</dbReference>
<dbReference type="Proteomes" id="UP000604273">
    <property type="component" value="Unassembled WGS sequence"/>
</dbReference>
<organism evidence="2 3">
    <name type="scientific">Fusarium gaditjirri</name>
    <dbReference type="NCBI Taxonomy" id="282569"/>
    <lineage>
        <taxon>Eukaryota</taxon>
        <taxon>Fungi</taxon>
        <taxon>Dikarya</taxon>
        <taxon>Ascomycota</taxon>
        <taxon>Pezizomycotina</taxon>
        <taxon>Sordariomycetes</taxon>
        <taxon>Hypocreomycetidae</taxon>
        <taxon>Hypocreales</taxon>
        <taxon>Nectriaceae</taxon>
        <taxon>Fusarium</taxon>
        <taxon>Fusarium nisikadoi species complex</taxon>
    </lineage>
</organism>
<dbReference type="AlphaFoldDB" id="A0A8H4WU55"/>
<dbReference type="CDD" id="cd00882">
    <property type="entry name" value="Ras_like_GTPase"/>
    <property type="match status" value="1"/>
</dbReference>
<dbReference type="PANTHER" id="PTHR31594">
    <property type="entry name" value="AIG1-TYPE G DOMAIN-CONTAINING PROTEIN"/>
    <property type="match status" value="1"/>
</dbReference>
<sequence length="1236" mass="137939">MLPPNVLSLPSLGEDVQLGMLYDTRTGQFFGGASLWSNEVVNTKQELADKVQNAEYSYTETLDEARKSIGLNIEGAIALDLGIIKAIGSAKYLNDTKSTSHEARVDVSCTVIRRTRRIPQETLATMQFEGRLNDDRFTHFVGEVVEGGTATLSFIQSCFSEEEVRKVQSSLNLAVKGLPNAQAGGDYSKLVNFSHESVKVTYSGALIEQVTSIQDARRVAGEMPAKLGEQLNTLSFKLYPLDILDGSARRHIRALDDSLVNDVGTAIRSGRDTMLRLKELQELDVFKLSFPIIKDQIFNMETVFRSVMTSLESIARRLLPRLRDGVTDYDASFNEIRFALALFRQQLETVRQFIQKKQTEAGVLAETISLLLSKGFENNLGAAKPQSMVVNDEDDSSDDEDDDDDEWFESQQSVANIRESCNVLLEQKSRCDTNVTFGVTSVEKAYRPGKAKRVKTSLGDILLEKEGKLLIVTGMIPKKPTAPSLTVIGQSIKVDWFKERSEEQEQAIPTTGFKVTFRPKPNHEKDSPLSSLTANESTQYIKCGPDERFTRIDKTNLGTKLRDDCDYEIALTLETIVGSSVCSDHVTERTEALPSVADRMIRYHQANRGILSRAPKPHVPWKFCNDRGTPTLYLGLTVIATRMCSDPRFKKEVAVRIVDVATEFDKETPAADIQDTERTVVAVFTGSSGHGKTTQINAFISFLLGGKPSDSARVMVVDDRLADQSGSVTQFVTCYRIRPFSPLFEGKTLLIVDTPGFGDSRGWQRDAFTTAAMSDFFGTVSHVNGIFFTCRANEARTTFLSPISTYVFSLFAKNVEHCLRTVYTFSDAGAPLAREALRRLRWPVGELREVEANNAWFTATLDAENQVKVRDWWVMSVKAQNRLKEMILKMGPKPTDSSATLSRKRITLEQRCELVERKILQTADDARSLIAKLDSLAEAVGKAPNEKILVTEKKVFNRDVAEGSYTTLCTTCNRTCHEVCYIANDSGKAGCAAMLDGKCTVCKGRCRWQEHKNATFIIDVKDVQTYVVPDELIQEWNSANNTLEGALLGAMDEYMVLQEELRLDIAYLADLTDEIKKTAIMHDPEALINYLESLIRTSKARGAPPEQLVQLTTAKNTLILIREVKDRGTRATTESQVLIGVLGAVRKEMSNRMVMSARRRRQEESQPCTMYNNLLETLPREIREKAPPPLEKESWRNWSRGALYPENLKAVIKLVKVVLRDGGVVAAIAAQSVNLN</sequence>
<name>A0A8H4WU55_9HYPO</name>
<proteinExistence type="predicted"/>
<dbReference type="OrthoDB" id="8954335at2759"/>
<evidence type="ECO:0000313" key="2">
    <source>
        <dbReference type="EMBL" id="KAF4950026.1"/>
    </source>
</evidence>
<dbReference type="SUPFAM" id="SSF52540">
    <property type="entry name" value="P-loop containing nucleoside triphosphate hydrolases"/>
    <property type="match status" value="1"/>
</dbReference>
<dbReference type="Gene3D" id="3.40.50.300">
    <property type="entry name" value="P-loop containing nucleotide triphosphate hydrolases"/>
    <property type="match status" value="1"/>
</dbReference>
<protein>
    <submittedName>
        <fullName evidence="2">Uncharacterized protein</fullName>
    </submittedName>
</protein>
<feature type="compositionally biased region" description="Acidic residues" evidence="1">
    <location>
        <begin position="391"/>
        <end position="406"/>
    </location>
</feature>
<dbReference type="PANTHER" id="PTHR31594:SF14">
    <property type="entry name" value="FIBRONECTIN TYPE-III DOMAIN-CONTAINING PROTEIN"/>
    <property type="match status" value="1"/>
</dbReference>
<gene>
    <name evidence="2" type="ORF">FGADI_8472</name>
</gene>
<evidence type="ECO:0000313" key="3">
    <source>
        <dbReference type="Proteomes" id="UP000604273"/>
    </source>
</evidence>
<keyword evidence="3" id="KW-1185">Reference proteome</keyword>
<feature type="region of interest" description="Disordered" evidence="1">
    <location>
        <begin position="384"/>
        <end position="406"/>
    </location>
</feature>
<reference evidence="2" key="1">
    <citation type="journal article" date="2020" name="BMC Genomics">
        <title>Correction to: Identification and distribution of gene clusters required for synthesis of sphingolipid metabolism inhibitors in diverse species of the filamentous fungus Fusarium.</title>
        <authorList>
            <person name="Kim H.S."/>
            <person name="Lohmar J.M."/>
            <person name="Busman M."/>
            <person name="Brown D.W."/>
            <person name="Naumann T.A."/>
            <person name="Divon H.H."/>
            <person name="Lysoe E."/>
            <person name="Uhlig S."/>
            <person name="Proctor R.H."/>
        </authorList>
    </citation>
    <scope>NUCLEOTIDE SEQUENCE</scope>
    <source>
        <strain evidence="2">NRRL 45417</strain>
    </source>
</reference>
<dbReference type="InterPro" id="IPR027417">
    <property type="entry name" value="P-loop_NTPase"/>
</dbReference>
<reference evidence="2" key="2">
    <citation type="submission" date="2020-05" db="EMBL/GenBank/DDBJ databases">
        <authorList>
            <person name="Kim H.-S."/>
            <person name="Proctor R.H."/>
            <person name="Brown D.W."/>
        </authorList>
    </citation>
    <scope>NUCLEOTIDE SEQUENCE</scope>
    <source>
        <strain evidence="2">NRRL 45417</strain>
    </source>
</reference>